<keyword evidence="1" id="KW-0059">Arsenical resistance</keyword>
<dbReference type="CDD" id="cd16345">
    <property type="entry name" value="LMWP_ArsC"/>
    <property type="match status" value="1"/>
</dbReference>
<name>A0A7C3N4K0_UNCW3</name>
<reference evidence="3" key="1">
    <citation type="journal article" date="2020" name="mSystems">
        <title>Genome- and Community-Level Interaction Insights into Carbon Utilization and Element Cycling Functions of Hydrothermarchaeota in Hydrothermal Sediment.</title>
        <authorList>
            <person name="Zhou Z."/>
            <person name="Liu Y."/>
            <person name="Xu W."/>
            <person name="Pan J."/>
            <person name="Luo Z.H."/>
            <person name="Li M."/>
        </authorList>
    </citation>
    <scope>NUCLEOTIDE SEQUENCE [LARGE SCALE GENOMIC DNA]</scope>
    <source>
        <strain evidence="3">SpSt-464</strain>
    </source>
</reference>
<evidence type="ECO:0000313" key="3">
    <source>
        <dbReference type="EMBL" id="HFK23057.1"/>
    </source>
</evidence>
<evidence type="ECO:0000259" key="2">
    <source>
        <dbReference type="SMART" id="SM00226"/>
    </source>
</evidence>
<accession>A0A7C3N4K0</accession>
<sequence>MKKEKIKILFACVENSFRSQLAEGIAKRYFSDYMEAYSAGSKPAQNVNQKAKEVLEEIGFDTTLLKPKGFFDLPDIEFDYLVTMGCKEVCPIFPSKKSLNWELEDIKDQPIEKIRELRDTIKNKIERIIDEEFKS</sequence>
<feature type="domain" description="Phosphotyrosine protein phosphatase I" evidence="2">
    <location>
        <begin position="6"/>
        <end position="131"/>
    </location>
</feature>
<dbReference type="PANTHER" id="PTHR43428">
    <property type="entry name" value="ARSENATE REDUCTASE"/>
    <property type="match status" value="1"/>
</dbReference>
<dbReference type="Gene3D" id="3.40.50.2300">
    <property type="match status" value="1"/>
</dbReference>
<dbReference type="EMBL" id="DSTT01000001">
    <property type="protein sequence ID" value="HFK23057.1"/>
    <property type="molecule type" value="Genomic_DNA"/>
</dbReference>
<dbReference type="PANTHER" id="PTHR43428:SF1">
    <property type="entry name" value="ARSENATE REDUCTASE"/>
    <property type="match status" value="1"/>
</dbReference>
<dbReference type="Pfam" id="PF01451">
    <property type="entry name" value="LMWPc"/>
    <property type="match status" value="1"/>
</dbReference>
<gene>
    <name evidence="3" type="ORF">ENS15_00170</name>
</gene>
<dbReference type="SMART" id="SM00226">
    <property type="entry name" value="LMWPc"/>
    <property type="match status" value="1"/>
</dbReference>
<organism evidence="3">
    <name type="scientific">candidate division WOR-3 bacterium</name>
    <dbReference type="NCBI Taxonomy" id="2052148"/>
    <lineage>
        <taxon>Bacteria</taxon>
        <taxon>Bacteria division WOR-3</taxon>
    </lineage>
</organism>
<evidence type="ECO:0000256" key="1">
    <source>
        <dbReference type="ARBA" id="ARBA00022849"/>
    </source>
</evidence>
<proteinExistence type="predicted"/>
<dbReference type="GO" id="GO:0046685">
    <property type="term" value="P:response to arsenic-containing substance"/>
    <property type="evidence" value="ECO:0007669"/>
    <property type="project" value="UniProtKB-KW"/>
</dbReference>
<dbReference type="SUPFAM" id="SSF52788">
    <property type="entry name" value="Phosphotyrosine protein phosphatases I"/>
    <property type="match status" value="1"/>
</dbReference>
<dbReference type="InterPro" id="IPR036196">
    <property type="entry name" value="Ptyr_pPase_sf"/>
</dbReference>
<comment type="caution">
    <text evidence="3">The sequence shown here is derived from an EMBL/GenBank/DDBJ whole genome shotgun (WGS) entry which is preliminary data.</text>
</comment>
<dbReference type="AlphaFoldDB" id="A0A7C3N4K0"/>
<protein>
    <submittedName>
        <fullName evidence="3">Arsenate reductase ArsC</fullName>
    </submittedName>
</protein>
<dbReference type="InterPro" id="IPR023485">
    <property type="entry name" value="Ptyr_pPase"/>
</dbReference>